<dbReference type="OrthoDB" id="405996at2759"/>
<dbReference type="Pfam" id="PF22669">
    <property type="entry name" value="Exo_endo_phos2"/>
    <property type="match status" value="2"/>
</dbReference>
<feature type="region of interest" description="Disordered" evidence="1">
    <location>
        <begin position="784"/>
        <end position="814"/>
    </location>
</feature>
<dbReference type="Gene3D" id="3.60.10.10">
    <property type="entry name" value="Endonuclease/exonuclease/phosphatase"/>
    <property type="match status" value="2"/>
</dbReference>
<dbReference type="InterPro" id="IPR046985">
    <property type="entry name" value="IP5"/>
</dbReference>
<dbReference type="InterPro" id="IPR000300">
    <property type="entry name" value="IPPc"/>
</dbReference>
<feature type="domain" description="Inositol polyphosphate-related phosphatase" evidence="2">
    <location>
        <begin position="301"/>
        <end position="591"/>
    </location>
</feature>
<dbReference type="AlphaFoldDB" id="A0A8H5FM70"/>
<keyword evidence="4" id="KW-1185">Reference proteome</keyword>
<dbReference type="GO" id="GO:0004439">
    <property type="term" value="F:phosphatidylinositol-4,5-bisphosphate 5-phosphatase activity"/>
    <property type="evidence" value="ECO:0007669"/>
    <property type="project" value="TreeGrafter"/>
</dbReference>
<proteinExistence type="predicted"/>
<comment type="caution">
    <text evidence="3">The sequence shown here is derived from an EMBL/GenBank/DDBJ whole genome shotgun (WGS) entry which is preliminary data.</text>
</comment>
<dbReference type="PANTHER" id="PTHR11200">
    <property type="entry name" value="INOSITOL 5-PHOSPHATASE"/>
    <property type="match status" value="1"/>
</dbReference>
<evidence type="ECO:0000256" key="1">
    <source>
        <dbReference type="SAM" id="MobiDB-lite"/>
    </source>
</evidence>
<protein>
    <recommendedName>
        <fullName evidence="2">Inositol polyphosphate-related phosphatase domain-containing protein</fullName>
    </recommendedName>
</protein>
<feature type="region of interest" description="Disordered" evidence="1">
    <location>
        <begin position="68"/>
        <end position="98"/>
    </location>
</feature>
<dbReference type="InterPro" id="IPR036691">
    <property type="entry name" value="Endo/exonu/phosph_ase_sf"/>
</dbReference>
<dbReference type="SMART" id="SM00128">
    <property type="entry name" value="IPPc"/>
    <property type="match status" value="1"/>
</dbReference>
<reference evidence="3 4" key="1">
    <citation type="journal article" date="2020" name="ISME J.">
        <title>Uncovering the hidden diversity of litter-decomposition mechanisms in mushroom-forming fungi.</title>
        <authorList>
            <person name="Floudas D."/>
            <person name="Bentzer J."/>
            <person name="Ahren D."/>
            <person name="Johansson T."/>
            <person name="Persson P."/>
            <person name="Tunlid A."/>
        </authorList>
    </citation>
    <scope>NUCLEOTIDE SEQUENCE [LARGE SCALE GENOMIC DNA]</scope>
    <source>
        <strain evidence="3 4">CBS 175.51</strain>
    </source>
</reference>
<feature type="region of interest" description="Disordered" evidence="1">
    <location>
        <begin position="621"/>
        <end position="642"/>
    </location>
</feature>
<dbReference type="SUPFAM" id="SSF56219">
    <property type="entry name" value="DNase I-like"/>
    <property type="match status" value="1"/>
</dbReference>
<feature type="region of interest" description="Disordered" evidence="1">
    <location>
        <begin position="219"/>
        <end position="264"/>
    </location>
</feature>
<feature type="region of interest" description="Disordered" evidence="1">
    <location>
        <begin position="1"/>
        <end position="45"/>
    </location>
</feature>
<accession>A0A8H5FM70</accession>
<name>A0A8H5FM70_9AGAR</name>
<evidence type="ECO:0000259" key="2">
    <source>
        <dbReference type="SMART" id="SM00128"/>
    </source>
</evidence>
<evidence type="ECO:0000313" key="4">
    <source>
        <dbReference type="Proteomes" id="UP000541558"/>
    </source>
</evidence>
<feature type="compositionally biased region" description="Polar residues" evidence="1">
    <location>
        <begin position="68"/>
        <end position="83"/>
    </location>
</feature>
<dbReference type="PANTHER" id="PTHR11200:SF275">
    <property type="entry name" value="LD06095P"/>
    <property type="match status" value="1"/>
</dbReference>
<gene>
    <name evidence="3" type="ORF">D9611_001456</name>
</gene>
<dbReference type="Proteomes" id="UP000541558">
    <property type="component" value="Unassembled WGS sequence"/>
</dbReference>
<sequence length="982" mass="105660">MATNTTTFPSGRAPSISKGQHRPPALVLEDYNQPAPTESSKTKHGYGVIQRLHDLLPMSFTPASAYYTASSETPHPTGVQTETPLRKTRSPRSASLPSVRWDKSPLARLHTKEGKGTPLVNVATAEEPLPSGASTAFNVKGLKVRMLTWNMHDSLPKGELEELLGKVLPYVPNSASPPGTFPVLSEEDDHPYHFVVVAGQECPSLSGVPMALGAGFKLREKEKEKEKDKERPASFDKDSDRSLIPHGRLKEGNRSPDSNNSDVLLVKPPITTRISAAVTNEPPRTPPADPLQITIPQPPPAGWSSVVEDWLCNGGTLELPKAPKTPKIVEVVGNVVTSAVPGTPRLALKRTLSIKEPKKGPYQFLVKERLMGIYLAIYVHRDLKPLIKGTSKSAVTAGLIGGRVGNKGGVGISVNLDGTTLLFLNCHLAAHEGRVNHRLANLAKIKAELEVDDFLPKDDPRKGMEDLSDRFDFTFLCGDLNFRLDITRLHADWLIAREDYAQALGFDQLLRVMKDGAKEFNGFKEAPINFPPTFKYDVLRTLKRQKRGDNDEDEDPDAEAMSIASVSTSYSRATDLDLHNAAIHGSPSTPSMPGSTSKLSLSNVVAVQKAKMRLLSLKSPFSGLSSPSKSGRKGPGTADTSGGFVLPTVPVSASSTVVNHFPPTPKTAGQISSMVVPPTPPATFEAYAGDSASLVPPRKIRVESMASGVGSASQDEGLDVGKGVYDTSNKKRVPSWCDRILWKTTIEPVLSPSPTSEITGQAFLSPPAPKSGGGLFSRLRARTAKATRRPPSLAVHSSTLRSSEESPTFLPPLKTAPPLSQTIFLVADEKSVGRGANGVAGSSTNATGSVSATHGMFGRRHAVTSPTLSPPPSAPVDRPNRRSTAFGVLMSPLSGGNSVNANGEGSTPSRWRFLPNFLSPSHSHSMEPTVEEQVTPVITPAIIHRRGDVVCLDYSTLDDRRMRRLEGRSDHRPVLGTFVVYI</sequence>
<organism evidence="3 4">
    <name type="scientific">Ephemerocybe angulata</name>
    <dbReference type="NCBI Taxonomy" id="980116"/>
    <lineage>
        <taxon>Eukaryota</taxon>
        <taxon>Fungi</taxon>
        <taxon>Dikarya</taxon>
        <taxon>Basidiomycota</taxon>
        <taxon>Agaricomycotina</taxon>
        <taxon>Agaricomycetes</taxon>
        <taxon>Agaricomycetidae</taxon>
        <taxon>Agaricales</taxon>
        <taxon>Agaricineae</taxon>
        <taxon>Psathyrellaceae</taxon>
        <taxon>Ephemerocybe</taxon>
    </lineage>
</organism>
<dbReference type="EMBL" id="JAACJK010000001">
    <property type="protein sequence ID" value="KAF5341876.1"/>
    <property type="molecule type" value="Genomic_DNA"/>
</dbReference>
<feature type="compositionally biased region" description="Basic and acidic residues" evidence="1">
    <location>
        <begin position="219"/>
        <end position="254"/>
    </location>
</feature>
<evidence type="ECO:0000313" key="3">
    <source>
        <dbReference type="EMBL" id="KAF5341876.1"/>
    </source>
</evidence>
<dbReference type="GO" id="GO:0046856">
    <property type="term" value="P:phosphatidylinositol dephosphorylation"/>
    <property type="evidence" value="ECO:0007669"/>
    <property type="project" value="InterPro"/>
</dbReference>